<gene>
    <name evidence="1" type="ORF">F1735_27680</name>
</gene>
<keyword evidence="2" id="KW-1185">Reference proteome</keyword>
<comment type="caution">
    <text evidence="1">The sequence shown here is derived from an EMBL/GenBank/DDBJ whole genome shotgun (WGS) entry which is preliminary data.</text>
</comment>
<organism evidence="1 2">
    <name type="scientific">Massilia genomosp. 1</name>
    <dbReference type="NCBI Taxonomy" id="2609280"/>
    <lineage>
        <taxon>Bacteria</taxon>
        <taxon>Pseudomonadati</taxon>
        <taxon>Pseudomonadota</taxon>
        <taxon>Betaproteobacteria</taxon>
        <taxon>Burkholderiales</taxon>
        <taxon>Oxalobacteraceae</taxon>
        <taxon>Telluria group</taxon>
        <taxon>Massilia</taxon>
    </lineage>
</organism>
<evidence type="ECO:0000313" key="2">
    <source>
        <dbReference type="Proteomes" id="UP000610594"/>
    </source>
</evidence>
<sequence>MTYLLATIGTKVQWYVVDTTRHGGLSAFTKGDYDLVDTLDLEVVLGFGDKVTAKNVAMAIGLTTWRYVKMDSPKKV</sequence>
<name>A0ABX0MTF0_9BURK</name>
<reference evidence="1 2" key="1">
    <citation type="submission" date="2019-10" db="EMBL/GenBank/DDBJ databases">
        <title>Taxonomy of Antarctic Massilia spp.: description of Massilia rubra sp. nov., Massilia aquatica sp. nov., Massilia mucilaginosa sp. nov., Massilia frigida sp. nov. isolated from streams, lakes and regoliths.</title>
        <authorList>
            <person name="Holochova P."/>
            <person name="Sedlacek I."/>
            <person name="Kralova S."/>
            <person name="Maslanova I."/>
            <person name="Busse H.-J."/>
            <person name="Stankova E."/>
            <person name="Vrbovska V."/>
            <person name="Kovarovic V."/>
            <person name="Bartak M."/>
            <person name="Svec P."/>
            <person name="Pantucek R."/>
        </authorList>
    </citation>
    <scope>NUCLEOTIDE SEQUENCE [LARGE SCALE GENOMIC DNA]</scope>
    <source>
        <strain evidence="1 2">CCM 8694</strain>
    </source>
</reference>
<evidence type="ECO:0000313" key="1">
    <source>
        <dbReference type="EMBL" id="NHZ66031.1"/>
    </source>
</evidence>
<dbReference type="Proteomes" id="UP000610594">
    <property type="component" value="Unassembled WGS sequence"/>
</dbReference>
<accession>A0ABX0MTF0</accession>
<dbReference type="RefSeq" id="WP_167239945.1">
    <property type="nucleotide sequence ID" value="NZ_WHJF01000109.1"/>
</dbReference>
<proteinExistence type="predicted"/>
<dbReference type="EMBL" id="WHJF01000109">
    <property type="protein sequence ID" value="NHZ66031.1"/>
    <property type="molecule type" value="Genomic_DNA"/>
</dbReference>
<protein>
    <submittedName>
        <fullName evidence="1">Uncharacterized protein</fullName>
    </submittedName>
</protein>